<dbReference type="PANTHER" id="PTHR30251:SF4">
    <property type="entry name" value="SLR1668 PROTEIN"/>
    <property type="match status" value="1"/>
</dbReference>
<dbReference type="KEGG" id="aay:WYH_02853"/>
<reference evidence="1" key="1">
    <citation type="submission" date="2015-05" db="EMBL/GenBank/DDBJ databases">
        <title>The complete genome of Altererythrobacter atlanticus strain 26DY36.</title>
        <authorList>
            <person name="Wu Y.-H."/>
            <person name="Cheng H."/>
            <person name="Wu X.-W."/>
        </authorList>
    </citation>
    <scope>NUCLEOTIDE SEQUENCE [LARGE SCALE GENOMIC DNA]</scope>
    <source>
        <strain evidence="1">26DY36</strain>
    </source>
</reference>
<proteinExistence type="predicted"/>
<dbReference type="PATRIC" id="fig|1267766.3.peg.2889"/>
<keyword evidence="2" id="KW-1185">Reference proteome</keyword>
<dbReference type="InterPro" id="IPR008962">
    <property type="entry name" value="PapD-like_sf"/>
</dbReference>
<dbReference type="PANTHER" id="PTHR30251">
    <property type="entry name" value="PILUS ASSEMBLY CHAPERONE"/>
    <property type="match status" value="1"/>
</dbReference>
<sequence>MYIRSLLAACAMFAASSAASAQTSLRVQPVTVEVLHPSQATSVSLQNTGTSPVSLQLRIFEWTQSADGSDSIRPTDEVVVSPPAATIPGNSTYTIRVARTAGAVEGGERSYRLWIDEIPITADTTDDNAAVDVRLRYDMPVFFGDPAAESNLEWTAYRSDGTLVVEASNRGTRHARVVGMSLGDVTIGKGLMGYVLPGSTRRWVSPAGAELPPAGTEATLVTEVGKVEVRKPLKIANR</sequence>
<dbReference type="SUPFAM" id="SSF49354">
    <property type="entry name" value="PapD-like"/>
    <property type="match status" value="1"/>
</dbReference>
<protein>
    <submittedName>
        <fullName evidence="1">Uncharacterized protein</fullName>
    </submittedName>
</protein>
<dbReference type="RefSeq" id="WP_169780801.1">
    <property type="nucleotide sequence ID" value="NZ_CP011452.2"/>
</dbReference>
<dbReference type="EMBL" id="CP011452">
    <property type="protein sequence ID" value="AKH43880.1"/>
    <property type="molecule type" value="Genomic_DNA"/>
</dbReference>
<evidence type="ECO:0000313" key="1">
    <source>
        <dbReference type="EMBL" id="AKH43880.1"/>
    </source>
</evidence>
<dbReference type="InterPro" id="IPR013783">
    <property type="entry name" value="Ig-like_fold"/>
</dbReference>
<dbReference type="GO" id="GO:0071555">
    <property type="term" value="P:cell wall organization"/>
    <property type="evidence" value="ECO:0007669"/>
    <property type="project" value="InterPro"/>
</dbReference>
<dbReference type="AlphaFoldDB" id="A0A0F7KYL2"/>
<organism evidence="1 2">
    <name type="scientific">Croceibacterium atlanticum</name>
    <dbReference type="NCBI Taxonomy" id="1267766"/>
    <lineage>
        <taxon>Bacteria</taxon>
        <taxon>Pseudomonadati</taxon>
        <taxon>Pseudomonadota</taxon>
        <taxon>Alphaproteobacteria</taxon>
        <taxon>Sphingomonadales</taxon>
        <taxon>Erythrobacteraceae</taxon>
        <taxon>Croceibacterium</taxon>
    </lineage>
</organism>
<dbReference type="InterPro" id="IPR050643">
    <property type="entry name" value="Periplasmic_pilus_chap"/>
</dbReference>
<dbReference type="Pfam" id="PF00345">
    <property type="entry name" value="PapD_N"/>
    <property type="match status" value="1"/>
</dbReference>
<evidence type="ECO:0000313" key="2">
    <source>
        <dbReference type="Proteomes" id="UP000034392"/>
    </source>
</evidence>
<dbReference type="GO" id="GO:0030288">
    <property type="term" value="C:outer membrane-bounded periplasmic space"/>
    <property type="evidence" value="ECO:0007669"/>
    <property type="project" value="InterPro"/>
</dbReference>
<dbReference type="STRING" id="1267766.WYH_02853"/>
<accession>A0A0F7KYL2</accession>
<gene>
    <name evidence="1" type="ORF">WYH_02853</name>
</gene>
<dbReference type="Proteomes" id="UP000034392">
    <property type="component" value="Chromosome"/>
</dbReference>
<dbReference type="InterPro" id="IPR016147">
    <property type="entry name" value="Pili_assmbl_chaperone_N"/>
</dbReference>
<name>A0A0F7KYL2_9SPHN</name>
<dbReference type="Gene3D" id="2.60.40.10">
    <property type="entry name" value="Immunoglobulins"/>
    <property type="match status" value="1"/>
</dbReference>